<gene>
    <name evidence="2" type="ORF">HLB09_05490</name>
</gene>
<reference evidence="2 3" key="1">
    <citation type="submission" date="2020-05" db="EMBL/GenBank/DDBJ databases">
        <title>MicrobeNet Type strains.</title>
        <authorList>
            <person name="Nicholson A.C."/>
        </authorList>
    </citation>
    <scope>NUCLEOTIDE SEQUENCE [LARGE SCALE GENOMIC DNA]</scope>
    <source>
        <strain evidence="2 3">JCM 14547</strain>
    </source>
</reference>
<feature type="transmembrane region" description="Helical" evidence="1">
    <location>
        <begin position="53"/>
        <end position="73"/>
    </location>
</feature>
<sequence>MPTDHEDRGPGSWDPVLPRRHPIAVVRRAALVAGLALLLVMGLPVGAGARSAASWAVLACAVVVAGGLAWAVVKNRRLRRGR</sequence>
<protein>
    <submittedName>
        <fullName evidence="2">Uncharacterized protein</fullName>
    </submittedName>
</protein>
<proteinExistence type="predicted"/>
<accession>A0A849BMI1</accession>
<comment type="caution">
    <text evidence="2">The sequence shown here is derived from an EMBL/GenBank/DDBJ whole genome shotgun (WGS) entry which is preliminary data.</text>
</comment>
<dbReference type="AlphaFoldDB" id="A0A849BMI1"/>
<evidence type="ECO:0000256" key="1">
    <source>
        <dbReference type="SAM" id="Phobius"/>
    </source>
</evidence>
<evidence type="ECO:0000313" key="3">
    <source>
        <dbReference type="Proteomes" id="UP000555552"/>
    </source>
</evidence>
<organism evidence="2 3">
    <name type="scientific">Pseudokineococcus marinus</name>
    <dbReference type="NCBI Taxonomy" id="351215"/>
    <lineage>
        <taxon>Bacteria</taxon>
        <taxon>Bacillati</taxon>
        <taxon>Actinomycetota</taxon>
        <taxon>Actinomycetes</taxon>
        <taxon>Kineosporiales</taxon>
        <taxon>Kineosporiaceae</taxon>
        <taxon>Pseudokineococcus</taxon>
    </lineage>
</organism>
<keyword evidence="1" id="KW-0812">Transmembrane</keyword>
<dbReference type="RefSeq" id="WP_171202397.1">
    <property type="nucleotide sequence ID" value="NZ_BAAANP010000002.1"/>
</dbReference>
<dbReference type="EMBL" id="JABEMA010000049">
    <property type="protein sequence ID" value="NNH22553.1"/>
    <property type="molecule type" value="Genomic_DNA"/>
</dbReference>
<feature type="transmembrane region" description="Helical" evidence="1">
    <location>
        <begin position="29"/>
        <end position="47"/>
    </location>
</feature>
<dbReference type="Proteomes" id="UP000555552">
    <property type="component" value="Unassembled WGS sequence"/>
</dbReference>
<keyword evidence="3" id="KW-1185">Reference proteome</keyword>
<keyword evidence="1" id="KW-0472">Membrane</keyword>
<evidence type="ECO:0000313" key="2">
    <source>
        <dbReference type="EMBL" id="NNH22553.1"/>
    </source>
</evidence>
<keyword evidence="1" id="KW-1133">Transmembrane helix</keyword>
<name>A0A849BMI1_9ACTN</name>